<sequence>LLCDDPERACIMASARRSAEECHHNYKCDSARAGGPYCLSVQCAHCRELRQGALKRCCGKQNAHRAAKCIALLHFALRKYREMREFAQEYLY</sequence>
<dbReference type="AlphaFoldDB" id="A0A183EWJ4"/>
<protein>
    <submittedName>
        <fullName evidence="1">Nuclear receptor domain-containing protein</fullName>
    </submittedName>
</protein>
<proteinExistence type="predicted"/>
<organism evidence="1">
    <name type="scientific">Gongylonema pulchrum</name>
    <dbReference type="NCBI Taxonomy" id="637853"/>
    <lineage>
        <taxon>Eukaryota</taxon>
        <taxon>Metazoa</taxon>
        <taxon>Ecdysozoa</taxon>
        <taxon>Nematoda</taxon>
        <taxon>Chromadorea</taxon>
        <taxon>Rhabditida</taxon>
        <taxon>Spirurina</taxon>
        <taxon>Spiruromorpha</taxon>
        <taxon>Spiruroidea</taxon>
        <taxon>Gongylonematidae</taxon>
        <taxon>Gongylonema</taxon>
    </lineage>
</organism>
<accession>A0A183EWJ4</accession>
<dbReference type="WBParaSite" id="GPUH_0002536501-mRNA-1">
    <property type="protein sequence ID" value="GPUH_0002536501-mRNA-1"/>
    <property type="gene ID" value="GPUH_0002536501"/>
</dbReference>
<evidence type="ECO:0000313" key="1">
    <source>
        <dbReference type="WBParaSite" id="GPUH_0002536501-mRNA-1"/>
    </source>
</evidence>
<name>A0A183EWJ4_9BILA</name>
<reference evidence="1" key="1">
    <citation type="submission" date="2016-06" db="UniProtKB">
        <authorList>
            <consortium name="WormBaseParasite"/>
        </authorList>
    </citation>
    <scope>IDENTIFICATION</scope>
</reference>